<dbReference type="Gene3D" id="3.40.640.10">
    <property type="entry name" value="Type I PLP-dependent aspartate aminotransferase-like (Major domain)"/>
    <property type="match status" value="1"/>
</dbReference>
<dbReference type="CDD" id="cd00615">
    <property type="entry name" value="Orn_deC_like"/>
    <property type="match status" value="1"/>
</dbReference>
<keyword evidence="8" id="KW-1185">Reference proteome</keyword>
<dbReference type="EC" id="4.1.1.19" evidence="7"/>
<dbReference type="Pfam" id="PF03711">
    <property type="entry name" value="OKR_DC_1_C"/>
    <property type="match status" value="1"/>
</dbReference>
<dbReference type="AlphaFoldDB" id="A0A0H5SEY3"/>
<dbReference type="InterPro" id="IPR015421">
    <property type="entry name" value="PyrdxlP-dep_Trfase_major"/>
</dbReference>
<dbReference type="InterPro" id="IPR015424">
    <property type="entry name" value="PyrdxlP-dep_Trfase"/>
</dbReference>
<organism evidence="7 8">
    <name type="scientific">Herbinix hemicellulosilytica</name>
    <dbReference type="NCBI Taxonomy" id="1564487"/>
    <lineage>
        <taxon>Bacteria</taxon>
        <taxon>Bacillati</taxon>
        <taxon>Bacillota</taxon>
        <taxon>Clostridia</taxon>
        <taxon>Lachnospirales</taxon>
        <taxon>Lachnospiraceae</taxon>
        <taxon>Herbinix</taxon>
    </lineage>
</organism>
<evidence type="ECO:0000256" key="4">
    <source>
        <dbReference type="ARBA" id="ARBA00022898"/>
    </source>
</evidence>
<dbReference type="InterPro" id="IPR036633">
    <property type="entry name" value="Prn/Lys/Arg_de-COase_C_sf"/>
</dbReference>
<dbReference type="Gene3D" id="3.90.100.10">
    <property type="entry name" value="Orn/Lys/Arg decarboxylase, C-terminal domain"/>
    <property type="match status" value="1"/>
</dbReference>
<protein>
    <submittedName>
        <fullName evidence="7">Arginine decarboxylase</fullName>
        <ecNumber evidence="7">4.1.1.19</ecNumber>
    </submittedName>
</protein>
<evidence type="ECO:0000256" key="2">
    <source>
        <dbReference type="ARBA" id="ARBA00010671"/>
    </source>
</evidence>
<sequence>MDQNKAPLYEAMEKYRNDRIVRFDVPGHKGGRGNKELTEFLGEKCLKADVNSMKPLDNLNHPVSVIKDAQHLAAEAFGAHRCFFIVNGTTAAVQAMIMSAVKAGEKILLPRNVHISAINALILSGAVPVYIDPGIDKRLGIALGMSITDIKREMENHPDAKAILINNPTYYGICSDLKEIVELAHSRNMLVLVDEAHGTHFYFGDNMPVSAMAAGADMASVSMHKTGGSLTQSSLLLCGKNVNHDYVRQIISLTQTTSASYLLLVSLDLARKNLSLHGKDIFNKANELAEYARKEINSLGGYYAFSRELINHENVHGFDTTKLSINTSEIGLAGIEVYDILRDEYGIQVEFGDLCNILAIISAGDRAMETERLISALYEIKRLYARDPKNMFCLNYIKPDVVLTPQKAFFGNKKFMPINKSKGMVSGEFVMAYPPGIPILTPGERITDEIIDYIAYAKEKGSQLMGTQDIKLENILVLNEKTELNLNEHFTGI</sequence>
<dbReference type="EMBL" id="CVTD020000010">
    <property type="protein sequence ID" value="CRZ34012.1"/>
    <property type="molecule type" value="Genomic_DNA"/>
</dbReference>
<dbReference type="PANTHER" id="PTHR43277">
    <property type="entry name" value="ARGININE DECARBOXYLASE"/>
    <property type="match status" value="1"/>
</dbReference>
<evidence type="ECO:0000313" key="8">
    <source>
        <dbReference type="Proteomes" id="UP000236497"/>
    </source>
</evidence>
<dbReference type="RefSeq" id="WP_278320041.1">
    <property type="nucleotide sequence ID" value="NZ_CVTD020000010.1"/>
</dbReference>
<evidence type="ECO:0000256" key="3">
    <source>
        <dbReference type="ARBA" id="ARBA00022793"/>
    </source>
</evidence>
<feature type="domain" description="Orn/Lys/Arg decarboxylases family 1 pyridoxal-P attachment site" evidence="6">
    <location>
        <begin position="220"/>
        <end position="234"/>
    </location>
</feature>
<dbReference type="InterPro" id="IPR000310">
    <property type="entry name" value="Orn/Lys/Arg_deCO2ase_major_dom"/>
</dbReference>
<dbReference type="PANTHER" id="PTHR43277:SF4">
    <property type="entry name" value="ARGININE DECARBOXYLASE"/>
    <property type="match status" value="1"/>
</dbReference>
<dbReference type="InterPro" id="IPR052357">
    <property type="entry name" value="Orn_Lys_Arg_decarboxylase-I"/>
</dbReference>
<dbReference type="SUPFAM" id="SSF53383">
    <property type="entry name" value="PLP-dependent transferases"/>
    <property type="match status" value="1"/>
</dbReference>
<comment type="cofactor">
    <cofactor evidence="1">
        <name>pyridoxal 5'-phosphate</name>
        <dbReference type="ChEBI" id="CHEBI:597326"/>
    </cofactor>
</comment>
<dbReference type="InterPro" id="IPR008286">
    <property type="entry name" value="Prn/Lys/Arg_de-COase_C"/>
</dbReference>
<dbReference type="PROSITE" id="PS00703">
    <property type="entry name" value="OKR_DC_1"/>
    <property type="match status" value="1"/>
</dbReference>
<evidence type="ECO:0000313" key="7">
    <source>
        <dbReference type="EMBL" id="CRZ34012.1"/>
    </source>
</evidence>
<keyword evidence="4" id="KW-0663">Pyridoxal phosphate</keyword>
<reference evidence="7 8" key="1">
    <citation type="submission" date="2015-06" db="EMBL/GenBank/DDBJ databases">
        <authorList>
            <person name="Wibberg Daniel"/>
        </authorList>
    </citation>
    <scope>NUCLEOTIDE SEQUENCE [LARGE SCALE GENOMIC DNA]</scope>
    <source>
        <strain evidence="7 8">T3/55T</strain>
    </source>
</reference>
<evidence type="ECO:0000256" key="1">
    <source>
        <dbReference type="ARBA" id="ARBA00001933"/>
    </source>
</evidence>
<gene>
    <name evidence="7" type="primary">speA</name>
    <name evidence="7" type="ORF">HHT355_0809</name>
</gene>
<name>A0A0H5SEY3_HERHM</name>
<evidence type="ECO:0000256" key="5">
    <source>
        <dbReference type="ARBA" id="ARBA00023239"/>
    </source>
</evidence>
<proteinExistence type="inferred from homology"/>
<accession>A0A0H5SEY3</accession>
<keyword evidence="3" id="KW-0210">Decarboxylase</keyword>
<dbReference type="GO" id="GO:0008792">
    <property type="term" value="F:arginine decarboxylase activity"/>
    <property type="evidence" value="ECO:0007669"/>
    <property type="project" value="UniProtKB-EC"/>
</dbReference>
<dbReference type="Pfam" id="PF01276">
    <property type="entry name" value="OKR_DC_1"/>
    <property type="match status" value="1"/>
</dbReference>
<dbReference type="SUPFAM" id="SSF55904">
    <property type="entry name" value="Ornithine decarboxylase C-terminal domain"/>
    <property type="match status" value="1"/>
</dbReference>
<keyword evidence="5 7" id="KW-0456">Lyase</keyword>
<dbReference type="Proteomes" id="UP000236497">
    <property type="component" value="Unassembled WGS sequence"/>
</dbReference>
<comment type="similarity">
    <text evidence="2">Belongs to the Orn/Lys/Arg decarboxylase class-I family.</text>
</comment>
<evidence type="ECO:0000259" key="6">
    <source>
        <dbReference type="PROSITE" id="PS00703"/>
    </source>
</evidence>